<comment type="catalytic activity">
    <reaction evidence="16">
        <text>Preferential cleavage: (Ac)2-L-Lys-D-Ala-|-D-Ala. Also transpeptidation of peptidyl-alanyl moieties that are N-acyl substituents of D-alanine.</text>
        <dbReference type="EC" id="3.4.16.4"/>
    </reaction>
</comment>
<evidence type="ECO:0000313" key="23">
    <source>
        <dbReference type="Proteomes" id="UP000282892"/>
    </source>
</evidence>
<evidence type="ECO:0000313" key="22">
    <source>
        <dbReference type="EMBL" id="AZU61150.1"/>
    </source>
</evidence>
<dbReference type="OrthoDB" id="9766909at2"/>
<evidence type="ECO:0000256" key="16">
    <source>
        <dbReference type="ARBA" id="ARBA00034000"/>
    </source>
</evidence>
<organism evidence="22 23">
    <name type="scientific">Neobacillus mesonae</name>
    <dbReference type="NCBI Taxonomy" id="1193713"/>
    <lineage>
        <taxon>Bacteria</taxon>
        <taxon>Bacillati</taxon>
        <taxon>Bacillota</taxon>
        <taxon>Bacilli</taxon>
        <taxon>Bacillales</taxon>
        <taxon>Bacillaceae</taxon>
        <taxon>Neobacillus</taxon>
    </lineage>
</organism>
<comment type="similarity">
    <text evidence="2">In the N-terminal section; belongs to the glycosyltransferase 51 family.</text>
</comment>
<dbReference type="InterPro" id="IPR023346">
    <property type="entry name" value="Lysozyme-like_dom_sf"/>
</dbReference>
<dbReference type="EMBL" id="CP022572">
    <property type="protein sequence ID" value="AZU61150.1"/>
    <property type="molecule type" value="Genomic_DNA"/>
</dbReference>
<dbReference type="InterPro" id="IPR036950">
    <property type="entry name" value="PBP_transglycosylase"/>
</dbReference>
<evidence type="ECO:0000256" key="12">
    <source>
        <dbReference type="ARBA" id="ARBA00022989"/>
    </source>
</evidence>
<evidence type="ECO:0000256" key="10">
    <source>
        <dbReference type="ARBA" id="ARBA00022960"/>
    </source>
</evidence>
<dbReference type="Pfam" id="PF00912">
    <property type="entry name" value="Transgly"/>
    <property type="match status" value="1"/>
</dbReference>
<proteinExistence type="inferred from homology"/>
<keyword evidence="15" id="KW-0961">Cell wall biogenesis/degradation</keyword>
<dbReference type="InterPro" id="IPR001460">
    <property type="entry name" value="PCN-bd_Tpept"/>
</dbReference>
<name>A0A3Q9QXP8_9BACI</name>
<dbReference type="KEGG" id="nmk:CHR53_07715"/>
<comment type="similarity">
    <text evidence="1">In the C-terminal section; belongs to the transpeptidase family.</text>
</comment>
<feature type="compositionally biased region" description="Basic and acidic residues" evidence="18">
    <location>
        <begin position="651"/>
        <end position="664"/>
    </location>
</feature>
<evidence type="ECO:0000256" key="2">
    <source>
        <dbReference type="ARBA" id="ARBA00007739"/>
    </source>
</evidence>
<keyword evidence="6" id="KW-0328">Glycosyltransferase</keyword>
<evidence type="ECO:0000256" key="1">
    <source>
        <dbReference type="ARBA" id="ARBA00007090"/>
    </source>
</evidence>
<keyword evidence="8 19" id="KW-0812">Transmembrane</keyword>
<feature type="domain" description="Penicillin-binding protein transpeptidase" evidence="20">
    <location>
        <begin position="335"/>
        <end position="610"/>
    </location>
</feature>
<dbReference type="Gene3D" id="3.40.710.10">
    <property type="entry name" value="DD-peptidase/beta-lactamase superfamily"/>
    <property type="match status" value="1"/>
</dbReference>
<keyword evidence="23" id="KW-1185">Reference proteome</keyword>
<dbReference type="GO" id="GO:0009002">
    <property type="term" value="F:serine-type D-Ala-D-Ala carboxypeptidase activity"/>
    <property type="evidence" value="ECO:0007669"/>
    <property type="project" value="UniProtKB-EC"/>
</dbReference>
<dbReference type="NCBIfam" id="TIGR02074">
    <property type="entry name" value="PBP_1a_fam"/>
    <property type="match status" value="1"/>
</dbReference>
<feature type="transmembrane region" description="Helical" evidence="19">
    <location>
        <begin position="21"/>
        <end position="40"/>
    </location>
</feature>
<dbReference type="Pfam" id="PF00905">
    <property type="entry name" value="Transpeptidase"/>
    <property type="match status" value="1"/>
</dbReference>
<dbReference type="SUPFAM" id="SSF53955">
    <property type="entry name" value="Lysozyme-like"/>
    <property type="match status" value="1"/>
</dbReference>
<dbReference type="InterPro" id="IPR050396">
    <property type="entry name" value="Glycosyltr_51/Transpeptidase"/>
</dbReference>
<keyword evidence="14" id="KW-0511">Multifunctional enzyme</keyword>
<dbReference type="InterPro" id="IPR001264">
    <property type="entry name" value="Glyco_trans_51"/>
</dbReference>
<evidence type="ECO:0000256" key="9">
    <source>
        <dbReference type="ARBA" id="ARBA00022801"/>
    </source>
</evidence>
<dbReference type="AlphaFoldDB" id="A0A3Q9QXP8"/>
<dbReference type="PANTHER" id="PTHR32282">
    <property type="entry name" value="BINDING PROTEIN TRANSPEPTIDASE, PUTATIVE-RELATED"/>
    <property type="match status" value="1"/>
</dbReference>
<evidence type="ECO:0000256" key="5">
    <source>
        <dbReference type="ARBA" id="ARBA00022670"/>
    </source>
</evidence>
<keyword evidence="10" id="KW-0133">Cell shape</keyword>
<evidence type="ECO:0000256" key="8">
    <source>
        <dbReference type="ARBA" id="ARBA00022692"/>
    </source>
</evidence>
<dbReference type="SUPFAM" id="SSF56601">
    <property type="entry name" value="beta-lactamase/transpeptidase-like"/>
    <property type="match status" value="1"/>
</dbReference>
<feature type="domain" description="Glycosyl transferase family 51" evidence="21">
    <location>
        <begin position="64"/>
        <end position="239"/>
    </location>
</feature>
<dbReference type="GO" id="GO:0006508">
    <property type="term" value="P:proteolysis"/>
    <property type="evidence" value="ECO:0007669"/>
    <property type="project" value="UniProtKB-KW"/>
</dbReference>
<evidence type="ECO:0000259" key="21">
    <source>
        <dbReference type="Pfam" id="PF00912"/>
    </source>
</evidence>
<keyword evidence="9" id="KW-0378">Hydrolase</keyword>
<evidence type="ECO:0000256" key="18">
    <source>
        <dbReference type="SAM" id="MobiDB-lite"/>
    </source>
</evidence>
<evidence type="ECO:0000256" key="4">
    <source>
        <dbReference type="ARBA" id="ARBA00022645"/>
    </source>
</evidence>
<keyword evidence="3" id="KW-1003">Cell membrane</keyword>
<gene>
    <name evidence="22" type="ORF">CHR53_07715</name>
</gene>
<evidence type="ECO:0000256" key="13">
    <source>
        <dbReference type="ARBA" id="ARBA00023136"/>
    </source>
</evidence>
<sequence>MNKQTIGSVVNYLRKRHFIQVILLSTLIVILGFFGLLYYFSKDVDISGLKNEIPQPTVFFDLNGKVASKISANKNEGVPIQQVPESMKNAIVAIEDHRFYKHSGVDFIGMSRALVRDLKAGGMAEGGSTITQQLIKNTLLTSQKTLRRKFEEVFLALAVEREYTKQEILQMYLNQIYFGEGAWGIKQAAGKYFAKDVKDLSLSESAMLAGLVKAPSALNPYDHMEKAVARRNLVLQQMKNQGYITEAQLEKASHEKVVLNDKGSDPFRGKFPYYVDQVLNEAIHQYGFSQDELLTGGYQIYTEIDPTMQTAMEKTYQRDDLFPGSSDKLVQSGGVLLDPQTGGVRALVGGRGEHTFRGYNRATQLKAQPGSSFKPLAVYTPALEEGWKITDMLKDEQMSFGNYQPSNYDHQYQGKVPMYEAVKESKNVSAVWLLNEIGLEKGLEAVKRFGISLDQEDRNLAVALGGLHKGVAPIDMAEAFSVFPNNGMRVNAHVIRKIVDANGNVVAEWKGKSVRVTTKAVADDMTTMLMGVVEEGTGKAAQIPGRETAGKTGSTQVPIQGINGLKDQWFVGYTPQLVGAVWVGYDQTDAKHYITPVNGTGAAVVFREAMTDALRNTPVESFNVPHIAPLIEKREREKILENFQKGFNNEVHKWEEKWNKQKEKWNKKKEKNKGKGPGHGHGPGPGPGH</sequence>
<evidence type="ECO:0000256" key="6">
    <source>
        <dbReference type="ARBA" id="ARBA00022676"/>
    </source>
</evidence>
<dbReference type="Gene3D" id="1.10.3810.10">
    <property type="entry name" value="Biosynthetic peptidoglycan transglycosylase-like"/>
    <property type="match status" value="1"/>
</dbReference>
<evidence type="ECO:0000256" key="17">
    <source>
        <dbReference type="ARBA" id="ARBA00049902"/>
    </source>
</evidence>
<keyword evidence="5" id="KW-0645">Protease</keyword>
<evidence type="ECO:0000256" key="15">
    <source>
        <dbReference type="ARBA" id="ARBA00023316"/>
    </source>
</evidence>
<dbReference type="RefSeq" id="WP_127486021.1">
    <property type="nucleotide sequence ID" value="NZ_CP022572.1"/>
</dbReference>
<keyword evidence="11" id="KW-0573">Peptidoglycan synthesis</keyword>
<dbReference type="STRING" id="1193713.GCA_001636315_03985"/>
<keyword evidence="7" id="KW-0808">Transferase</keyword>
<comment type="catalytic activity">
    <reaction evidence="17">
        <text>[GlcNAc-(1-&gt;4)-Mur2Ac(oyl-L-Ala-gamma-D-Glu-L-Lys-D-Ala-D-Ala)](n)-di-trans,octa-cis-undecaprenyl diphosphate + beta-D-GlcNAc-(1-&gt;4)-Mur2Ac(oyl-L-Ala-gamma-D-Glu-L-Lys-D-Ala-D-Ala)-di-trans,octa-cis-undecaprenyl diphosphate = [GlcNAc-(1-&gt;4)-Mur2Ac(oyl-L-Ala-gamma-D-Glu-L-Lys-D-Ala-D-Ala)](n+1)-di-trans,octa-cis-undecaprenyl diphosphate + di-trans,octa-cis-undecaprenyl diphosphate + H(+)</text>
        <dbReference type="Rhea" id="RHEA:23708"/>
        <dbReference type="Rhea" id="RHEA-COMP:9602"/>
        <dbReference type="Rhea" id="RHEA-COMP:9603"/>
        <dbReference type="ChEBI" id="CHEBI:15378"/>
        <dbReference type="ChEBI" id="CHEBI:58405"/>
        <dbReference type="ChEBI" id="CHEBI:60033"/>
        <dbReference type="ChEBI" id="CHEBI:78435"/>
        <dbReference type="EC" id="2.4.99.28"/>
    </reaction>
</comment>
<dbReference type="InterPro" id="IPR012338">
    <property type="entry name" value="Beta-lactam/transpept-like"/>
</dbReference>
<feature type="region of interest" description="Disordered" evidence="18">
    <location>
        <begin position="651"/>
        <end position="689"/>
    </location>
</feature>
<keyword evidence="4" id="KW-0121">Carboxypeptidase</keyword>
<evidence type="ECO:0000256" key="3">
    <source>
        <dbReference type="ARBA" id="ARBA00022475"/>
    </source>
</evidence>
<evidence type="ECO:0000256" key="14">
    <source>
        <dbReference type="ARBA" id="ARBA00023268"/>
    </source>
</evidence>
<dbReference type="GO" id="GO:0071555">
    <property type="term" value="P:cell wall organization"/>
    <property type="evidence" value="ECO:0007669"/>
    <property type="project" value="UniProtKB-KW"/>
</dbReference>
<accession>A0A3Q9QXP8</accession>
<protein>
    <submittedName>
        <fullName evidence="22">Penicillin-binding protein</fullName>
    </submittedName>
</protein>
<feature type="compositionally biased region" description="Basic residues" evidence="18">
    <location>
        <begin position="665"/>
        <end position="678"/>
    </location>
</feature>
<dbReference type="Proteomes" id="UP000282892">
    <property type="component" value="Chromosome"/>
</dbReference>
<evidence type="ECO:0000256" key="7">
    <source>
        <dbReference type="ARBA" id="ARBA00022679"/>
    </source>
</evidence>
<dbReference type="FunFam" id="1.10.3810.10:FF:000001">
    <property type="entry name" value="Penicillin-binding protein 1A"/>
    <property type="match status" value="1"/>
</dbReference>
<dbReference type="GO" id="GO:0030288">
    <property type="term" value="C:outer membrane-bounded periplasmic space"/>
    <property type="evidence" value="ECO:0007669"/>
    <property type="project" value="TreeGrafter"/>
</dbReference>
<evidence type="ECO:0000259" key="20">
    <source>
        <dbReference type="Pfam" id="PF00905"/>
    </source>
</evidence>
<keyword evidence="12 19" id="KW-1133">Transmembrane helix</keyword>
<evidence type="ECO:0000256" key="19">
    <source>
        <dbReference type="SAM" id="Phobius"/>
    </source>
</evidence>
<keyword evidence="13 19" id="KW-0472">Membrane</keyword>
<evidence type="ECO:0000256" key="11">
    <source>
        <dbReference type="ARBA" id="ARBA00022984"/>
    </source>
</evidence>
<dbReference type="GO" id="GO:0008360">
    <property type="term" value="P:regulation of cell shape"/>
    <property type="evidence" value="ECO:0007669"/>
    <property type="project" value="UniProtKB-KW"/>
</dbReference>
<dbReference type="GO" id="GO:0008955">
    <property type="term" value="F:peptidoglycan glycosyltransferase activity"/>
    <property type="evidence" value="ECO:0007669"/>
    <property type="project" value="UniProtKB-EC"/>
</dbReference>
<dbReference type="GO" id="GO:0009252">
    <property type="term" value="P:peptidoglycan biosynthetic process"/>
    <property type="evidence" value="ECO:0007669"/>
    <property type="project" value="UniProtKB-KW"/>
</dbReference>
<reference evidence="22 23" key="1">
    <citation type="submission" date="2017-07" db="EMBL/GenBank/DDBJ databases">
        <title>The complete genome sequence of Bacillus mesonae strain H20-5, an efficient strain improving plant abiotic stress resistance.</title>
        <authorList>
            <person name="Kim S.Y."/>
            <person name="Song H."/>
            <person name="Sang M.K."/>
            <person name="Weon H.-Y."/>
            <person name="Song J."/>
        </authorList>
    </citation>
    <scope>NUCLEOTIDE SEQUENCE [LARGE SCALE GENOMIC DNA]</scope>
    <source>
        <strain evidence="22 23">H20-5</strain>
    </source>
</reference>
<dbReference type="GO" id="GO:0008658">
    <property type="term" value="F:penicillin binding"/>
    <property type="evidence" value="ECO:0007669"/>
    <property type="project" value="InterPro"/>
</dbReference>
<dbReference type="PANTHER" id="PTHR32282:SF32">
    <property type="entry name" value="PENICILLIN-BINDING PROTEIN 2A"/>
    <property type="match status" value="1"/>
</dbReference>